<dbReference type="AlphaFoldDB" id="A0A099KQZ3"/>
<name>A0A099KQZ3_COLPS</name>
<comment type="similarity">
    <text evidence="1">Belongs to the sulfatase family.</text>
</comment>
<evidence type="ECO:0000259" key="4">
    <source>
        <dbReference type="Pfam" id="PF00884"/>
    </source>
</evidence>
<sequence precursor="true">MKKLHINALISLSIFSSFTLAAVASADGIQNEDKRPNILFILADDLGKEWVSAYGAEDIKTPNIDQLADQGIRFDNVWSHPQCTPSRVSLITGQYPYHNGWVNHWDTPRWGQAYLDWQQNQSVAKVLNDSGYATAAAGKWQVNDFRIEPKAMSKHGFDDYAMWTGYETGVPASAKRYWDPYIHTKTGSRTYTGKFGEDIFSEFLLNFINKNKEQPWFAYFAMNLPHAPYTTTPHKTKLASNIDKHKAMVEYADYILAKMIKRLEAMGEHENTIIIWTTDNGTNKGLVGTLNGRKVRGGKMLTTENGINSPFIVSAPGLVPTSVVSDTLIDFTDILPTLADLAEADIPKSYKLDGKSFAPYILNQEADGSRNSILSMGGKNEAEVSNQGVENKYIFRDRVIRDKRYKLYVKASPQLAFEKLVDLQNDPEEKVNLIDSKEPKIVAAKIALVNVAKAQPKQDNDPKYRKRQELSWDKAITVQSQLWKQ</sequence>
<dbReference type="InterPro" id="IPR000917">
    <property type="entry name" value="Sulfatase_N"/>
</dbReference>
<protein>
    <submittedName>
        <fullName evidence="5">Sulfatase</fullName>
    </submittedName>
</protein>
<feature type="chain" id="PRO_5001949016" evidence="3">
    <location>
        <begin position="22"/>
        <end position="485"/>
    </location>
</feature>
<evidence type="ECO:0000256" key="3">
    <source>
        <dbReference type="SAM" id="SignalP"/>
    </source>
</evidence>
<accession>A0A099KQZ3</accession>
<dbReference type="GO" id="GO:0004065">
    <property type="term" value="F:arylsulfatase activity"/>
    <property type="evidence" value="ECO:0007669"/>
    <property type="project" value="TreeGrafter"/>
</dbReference>
<dbReference type="PANTHER" id="PTHR42693:SF53">
    <property type="entry name" value="ENDO-4-O-SULFATASE"/>
    <property type="match status" value="1"/>
</dbReference>
<dbReference type="Proteomes" id="UP000029843">
    <property type="component" value="Unassembled WGS sequence"/>
</dbReference>
<comment type="caution">
    <text evidence="5">The sequence shown here is derived from an EMBL/GenBank/DDBJ whole genome shotgun (WGS) entry which is preliminary data.</text>
</comment>
<dbReference type="InterPro" id="IPR050738">
    <property type="entry name" value="Sulfatase"/>
</dbReference>
<gene>
    <name evidence="5" type="ORF">ND2E_2848</name>
</gene>
<dbReference type="RefSeq" id="WP_033093613.1">
    <property type="nucleotide sequence ID" value="NZ_JQED01000017.1"/>
</dbReference>
<evidence type="ECO:0000313" key="5">
    <source>
        <dbReference type="EMBL" id="KGJ92600.1"/>
    </source>
</evidence>
<feature type="domain" description="Sulfatase N-terminal" evidence="4">
    <location>
        <begin position="36"/>
        <end position="343"/>
    </location>
</feature>
<dbReference type="Gene3D" id="3.40.720.10">
    <property type="entry name" value="Alkaline Phosphatase, subunit A"/>
    <property type="match status" value="2"/>
</dbReference>
<reference evidence="5 6" key="1">
    <citation type="submission" date="2014-08" db="EMBL/GenBank/DDBJ databases">
        <title>Genomic and Phenotypic Diversity of Colwellia psychrerythraea strains from Disparate Marine Basins.</title>
        <authorList>
            <person name="Techtmann S.M."/>
            <person name="Stelling S.C."/>
            <person name="Utturkar S.M."/>
            <person name="Alshibli N."/>
            <person name="Harris A."/>
            <person name="Brown S.D."/>
            <person name="Hazen T.C."/>
        </authorList>
    </citation>
    <scope>NUCLEOTIDE SEQUENCE [LARGE SCALE GENOMIC DNA]</scope>
    <source>
        <strain evidence="5 6">ND2E</strain>
    </source>
</reference>
<keyword evidence="3" id="KW-0732">Signal</keyword>
<dbReference type="PANTHER" id="PTHR42693">
    <property type="entry name" value="ARYLSULFATASE FAMILY MEMBER"/>
    <property type="match status" value="1"/>
</dbReference>
<evidence type="ECO:0000256" key="1">
    <source>
        <dbReference type="ARBA" id="ARBA00008779"/>
    </source>
</evidence>
<organism evidence="5 6">
    <name type="scientific">Colwellia psychrerythraea</name>
    <name type="common">Vibrio psychroerythus</name>
    <dbReference type="NCBI Taxonomy" id="28229"/>
    <lineage>
        <taxon>Bacteria</taxon>
        <taxon>Pseudomonadati</taxon>
        <taxon>Pseudomonadota</taxon>
        <taxon>Gammaproteobacteria</taxon>
        <taxon>Alteromonadales</taxon>
        <taxon>Colwelliaceae</taxon>
        <taxon>Colwellia</taxon>
    </lineage>
</organism>
<dbReference type="Pfam" id="PF00884">
    <property type="entry name" value="Sulfatase"/>
    <property type="match status" value="1"/>
</dbReference>
<keyword evidence="2" id="KW-0378">Hydrolase</keyword>
<evidence type="ECO:0000256" key="2">
    <source>
        <dbReference type="ARBA" id="ARBA00022801"/>
    </source>
</evidence>
<feature type="signal peptide" evidence="3">
    <location>
        <begin position="1"/>
        <end position="21"/>
    </location>
</feature>
<dbReference type="OrthoDB" id="9803751at2"/>
<dbReference type="PATRIC" id="fig|28229.4.peg.1890"/>
<dbReference type="SUPFAM" id="SSF53649">
    <property type="entry name" value="Alkaline phosphatase-like"/>
    <property type="match status" value="1"/>
</dbReference>
<dbReference type="CDD" id="cd16151">
    <property type="entry name" value="sulfatase_like"/>
    <property type="match status" value="1"/>
</dbReference>
<evidence type="ECO:0000313" key="6">
    <source>
        <dbReference type="Proteomes" id="UP000029843"/>
    </source>
</evidence>
<dbReference type="InterPro" id="IPR017850">
    <property type="entry name" value="Alkaline_phosphatase_core_sf"/>
</dbReference>
<proteinExistence type="inferred from homology"/>
<dbReference type="EMBL" id="JQED01000017">
    <property type="protein sequence ID" value="KGJ92600.1"/>
    <property type="molecule type" value="Genomic_DNA"/>
</dbReference>